<dbReference type="Gene3D" id="3.40.630.30">
    <property type="match status" value="1"/>
</dbReference>
<dbReference type="Proteomes" id="UP001500433">
    <property type="component" value="Unassembled WGS sequence"/>
</dbReference>
<organism evidence="2 3">
    <name type="scientific">Flaviramulus aquimarinus</name>
    <dbReference type="NCBI Taxonomy" id="1170456"/>
    <lineage>
        <taxon>Bacteria</taxon>
        <taxon>Pseudomonadati</taxon>
        <taxon>Bacteroidota</taxon>
        <taxon>Flavobacteriia</taxon>
        <taxon>Flavobacteriales</taxon>
        <taxon>Flavobacteriaceae</taxon>
        <taxon>Flaviramulus</taxon>
    </lineage>
</organism>
<keyword evidence="1" id="KW-0812">Transmembrane</keyword>
<dbReference type="RefSeq" id="WP_345272517.1">
    <property type="nucleotide sequence ID" value="NZ_BAABJH010000001.1"/>
</dbReference>
<protein>
    <submittedName>
        <fullName evidence="2">Uncharacterized protein</fullName>
    </submittedName>
</protein>
<dbReference type="InterPro" id="IPR016181">
    <property type="entry name" value="Acyl_CoA_acyltransferase"/>
</dbReference>
<gene>
    <name evidence="2" type="ORF">GCM10023311_05680</name>
</gene>
<sequence length="73" mass="8525">MNIIQATTKHLNDFVPLFDGYRVFYRQASDQQSVHDFLKEHLTKQDSVIYIAYINAISVGFIQLYFLFSSVSM</sequence>
<evidence type="ECO:0000313" key="2">
    <source>
        <dbReference type="EMBL" id="GAA4885738.1"/>
    </source>
</evidence>
<evidence type="ECO:0000256" key="1">
    <source>
        <dbReference type="SAM" id="Phobius"/>
    </source>
</evidence>
<keyword evidence="1" id="KW-0472">Membrane</keyword>
<name>A0ABP9ESN7_9FLAO</name>
<keyword evidence="1" id="KW-1133">Transmembrane helix</keyword>
<dbReference type="SUPFAM" id="SSF55729">
    <property type="entry name" value="Acyl-CoA N-acyltransferases (Nat)"/>
    <property type="match status" value="1"/>
</dbReference>
<feature type="transmembrane region" description="Helical" evidence="1">
    <location>
        <begin position="48"/>
        <end position="68"/>
    </location>
</feature>
<accession>A0ABP9ESN7</accession>
<proteinExistence type="predicted"/>
<evidence type="ECO:0000313" key="3">
    <source>
        <dbReference type="Proteomes" id="UP001500433"/>
    </source>
</evidence>
<comment type="caution">
    <text evidence="2">The sequence shown here is derived from an EMBL/GenBank/DDBJ whole genome shotgun (WGS) entry which is preliminary data.</text>
</comment>
<dbReference type="EMBL" id="BAABJH010000001">
    <property type="protein sequence ID" value="GAA4885738.1"/>
    <property type="molecule type" value="Genomic_DNA"/>
</dbReference>
<reference evidence="3" key="1">
    <citation type="journal article" date="2019" name="Int. J. Syst. Evol. Microbiol.">
        <title>The Global Catalogue of Microorganisms (GCM) 10K type strain sequencing project: providing services to taxonomists for standard genome sequencing and annotation.</title>
        <authorList>
            <consortium name="The Broad Institute Genomics Platform"/>
            <consortium name="The Broad Institute Genome Sequencing Center for Infectious Disease"/>
            <person name="Wu L."/>
            <person name="Ma J."/>
        </authorList>
    </citation>
    <scope>NUCLEOTIDE SEQUENCE [LARGE SCALE GENOMIC DNA]</scope>
    <source>
        <strain evidence="3">JCM 18274</strain>
    </source>
</reference>
<keyword evidence="3" id="KW-1185">Reference proteome</keyword>